<keyword evidence="7" id="KW-0010">Activator</keyword>
<evidence type="ECO:0000256" key="5">
    <source>
        <dbReference type="ARBA" id="ARBA00023015"/>
    </source>
</evidence>
<comment type="subcellular location">
    <subcellularLocation>
        <location evidence="1">Cytoplasm</location>
    </subcellularLocation>
</comment>
<dbReference type="PATRIC" id="fig|1398.26.peg.917"/>
<evidence type="ECO:0000256" key="2">
    <source>
        <dbReference type="ARBA" id="ARBA00022490"/>
    </source>
</evidence>
<evidence type="ECO:0000256" key="6">
    <source>
        <dbReference type="ARBA" id="ARBA00023125"/>
    </source>
</evidence>
<dbReference type="OMA" id="PEHRYVW"/>
<dbReference type="InterPro" id="IPR051271">
    <property type="entry name" value="2C-system_Tx_regulators"/>
</dbReference>
<keyword evidence="8" id="KW-0804">Transcription</keyword>
<dbReference type="AlphaFoldDB" id="A0A150KA53"/>
<dbReference type="GO" id="GO:0005737">
    <property type="term" value="C:cytoplasm"/>
    <property type="evidence" value="ECO:0007669"/>
    <property type="project" value="UniProtKB-SubCell"/>
</dbReference>
<dbReference type="PANTHER" id="PTHR45526">
    <property type="entry name" value="TRANSCRIPTIONAL REGULATORY PROTEIN DPIA"/>
    <property type="match status" value="1"/>
</dbReference>
<gene>
    <name evidence="9" type="ORF">B4098_0991</name>
</gene>
<sequence>MKTIKAVIAEDDFRVALVHEKFLAEFPCFEVVGKALNAKETLALVEEKSPDFLLLDVYFPDRLGVDLLPGLRALAPHLDIMMITAAAEKDFIEKALHYGVEHYLIKPVSLKQFKEAVEKYLDKKRLLETAGTVDQAWVDSLFGAPRREAGTQETELPKGIDAITLSKVKAVLVPDQGQSAEQVAEKIGASRTTARRYLEYLVSIRTCRAEVEYGIVGRPERKYYLVSSV</sequence>
<comment type="caution">
    <text evidence="9">The sequence shown here is derived from an EMBL/GenBank/DDBJ whole genome shotgun (WGS) entry which is preliminary data.</text>
</comment>
<dbReference type="PANTHER" id="PTHR45526:SF6">
    <property type="entry name" value="TRANSCRIPTIONAL REGULATORY PROTEIN CITT"/>
    <property type="match status" value="1"/>
</dbReference>
<dbReference type="GO" id="GO:0003700">
    <property type="term" value="F:DNA-binding transcription factor activity"/>
    <property type="evidence" value="ECO:0007669"/>
    <property type="project" value="InterPro"/>
</dbReference>
<dbReference type="Pfam" id="PF20714">
    <property type="entry name" value="HTH_64"/>
    <property type="match status" value="1"/>
</dbReference>
<dbReference type="Proteomes" id="UP000075288">
    <property type="component" value="Unassembled WGS sequence"/>
</dbReference>
<dbReference type="RefSeq" id="WP_013858249.1">
    <property type="nucleotide sequence ID" value="NZ_CP051674.1"/>
</dbReference>
<dbReference type="Gene3D" id="3.40.50.2300">
    <property type="match status" value="1"/>
</dbReference>
<proteinExistence type="predicted"/>
<dbReference type="InterPro" id="IPR001789">
    <property type="entry name" value="Sig_transdc_resp-reg_receiver"/>
</dbReference>
<dbReference type="PIRSF" id="PIRSF006171">
    <property type="entry name" value="RR_citrat_malat"/>
    <property type="match status" value="1"/>
</dbReference>
<evidence type="ECO:0000313" key="9">
    <source>
        <dbReference type="EMBL" id="KYC65774.1"/>
    </source>
</evidence>
<dbReference type="SMART" id="SM00448">
    <property type="entry name" value="REC"/>
    <property type="match status" value="1"/>
</dbReference>
<keyword evidence="2" id="KW-0963">Cytoplasm</keyword>
<dbReference type="Pfam" id="PF00072">
    <property type="entry name" value="Response_reg"/>
    <property type="match status" value="1"/>
</dbReference>
<keyword evidence="4" id="KW-0902">Two-component regulatory system</keyword>
<keyword evidence="5" id="KW-0805">Transcription regulation</keyword>
<dbReference type="EMBL" id="LQYG01000013">
    <property type="protein sequence ID" value="KYC65774.1"/>
    <property type="molecule type" value="Genomic_DNA"/>
</dbReference>
<dbReference type="InterPro" id="IPR024187">
    <property type="entry name" value="Sig_transdc_resp-reg_cit/mal"/>
</dbReference>
<dbReference type="InterPro" id="IPR048714">
    <property type="entry name" value="DpiA-like_HTH"/>
</dbReference>
<reference evidence="9 10" key="1">
    <citation type="submission" date="2016-01" db="EMBL/GenBank/DDBJ databases">
        <title>Genome Sequences of Twelve Sporeforming Bacillus Species Isolated from Foods.</title>
        <authorList>
            <person name="Berendsen E.M."/>
            <person name="Wells-Bennik M.H."/>
            <person name="Krawcyk A.O."/>
            <person name="De Jong A."/>
            <person name="Holsappel S."/>
            <person name="Eijlander R.T."/>
            <person name="Kuipers O.P."/>
        </authorList>
    </citation>
    <scope>NUCLEOTIDE SEQUENCE [LARGE SCALE GENOMIC DNA]</scope>
    <source>
        <strain evidence="9 10">B4098</strain>
    </source>
</reference>
<dbReference type="InterPro" id="IPR011006">
    <property type="entry name" value="CheY-like_superfamily"/>
</dbReference>
<evidence type="ECO:0000313" key="10">
    <source>
        <dbReference type="Proteomes" id="UP000075288"/>
    </source>
</evidence>
<accession>A0A150KA53</accession>
<evidence type="ECO:0000256" key="1">
    <source>
        <dbReference type="ARBA" id="ARBA00004496"/>
    </source>
</evidence>
<evidence type="ECO:0000256" key="8">
    <source>
        <dbReference type="ARBA" id="ARBA00023163"/>
    </source>
</evidence>
<dbReference type="GO" id="GO:0003677">
    <property type="term" value="F:DNA binding"/>
    <property type="evidence" value="ECO:0007669"/>
    <property type="project" value="UniProtKB-KW"/>
</dbReference>
<keyword evidence="3" id="KW-0597">Phosphoprotein</keyword>
<evidence type="ECO:0000256" key="3">
    <source>
        <dbReference type="ARBA" id="ARBA00022553"/>
    </source>
</evidence>
<keyword evidence="6" id="KW-0238">DNA-binding</keyword>
<dbReference type="PROSITE" id="PS50110">
    <property type="entry name" value="RESPONSE_REGULATORY"/>
    <property type="match status" value="1"/>
</dbReference>
<dbReference type="GO" id="GO:0000156">
    <property type="term" value="F:phosphorelay response regulator activity"/>
    <property type="evidence" value="ECO:0007669"/>
    <property type="project" value="TreeGrafter"/>
</dbReference>
<organism evidence="9 10">
    <name type="scientific">Heyndrickxia coagulans</name>
    <name type="common">Weizmannia coagulans</name>
    <dbReference type="NCBI Taxonomy" id="1398"/>
    <lineage>
        <taxon>Bacteria</taxon>
        <taxon>Bacillati</taxon>
        <taxon>Bacillota</taxon>
        <taxon>Bacilli</taxon>
        <taxon>Bacillales</taxon>
        <taxon>Bacillaceae</taxon>
        <taxon>Heyndrickxia</taxon>
    </lineage>
</organism>
<name>A0A150KA53_HEYCO</name>
<evidence type="ECO:0000256" key="7">
    <source>
        <dbReference type="ARBA" id="ARBA00023159"/>
    </source>
</evidence>
<dbReference type="GeneID" id="29812333"/>
<evidence type="ECO:0000256" key="4">
    <source>
        <dbReference type="ARBA" id="ARBA00023012"/>
    </source>
</evidence>
<protein>
    <submittedName>
        <fullName evidence="9">Uncharacterized protein</fullName>
    </submittedName>
</protein>
<dbReference type="SUPFAM" id="SSF52172">
    <property type="entry name" value="CheY-like"/>
    <property type="match status" value="1"/>
</dbReference>